<feature type="domain" description="DEAD-box RNA helicase Q" evidence="18">
    <location>
        <begin position="93"/>
        <end position="121"/>
    </location>
</feature>
<dbReference type="EMBL" id="MU853409">
    <property type="protein sequence ID" value="KAK4134242.1"/>
    <property type="molecule type" value="Genomic_DNA"/>
</dbReference>
<dbReference type="Pfam" id="PF00270">
    <property type="entry name" value="DEAD"/>
    <property type="match status" value="1"/>
</dbReference>
<evidence type="ECO:0000256" key="3">
    <source>
        <dbReference type="ARBA" id="ARBA00010379"/>
    </source>
</evidence>
<dbReference type="Pfam" id="PF08147">
    <property type="entry name" value="DBP10CT"/>
    <property type="match status" value="1"/>
</dbReference>
<comment type="caution">
    <text evidence="19">The sequence shown here is derived from an EMBL/GenBank/DDBJ whole genome shotgun (WGS) entry which is preliminary data.</text>
</comment>
<keyword evidence="20" id="KW-1185">Reference proteome</keyword>
<dbReference type="GO" id="GO:0006364">
    <property type="term" value="P:rRNA processing"/>
    <property type="evidence" value="ECO:0007669"/>
    <property type="project" value="UniProtKB-KW"/>
</dbReference>
<dbReference type="SMART" id="SM01123">
    <property type="entry name" value="DBP10CT"/>
    <property type="match status" value="1"/>
</dbReference>
<evidence type="ECO:0000259" key="18">
    <source>
        <dbReference type="PROSITE" id="PS51195"/>
    </source>
</evidence>
<dbReference type="GO" id="GO:0016787">
    <property type="term" value="F:hydrolase activity"/>
    <property type="evidence" value="ECO:0007669"/>
    <property type="project" value="UniProtKB-KW"/>
</dbReference>
<evidence type="ECO:0000313" key="19">
    <source>
        <dbReference type="EMBL" id="KAK4134242.1"/>
    </source>
</evidence>
<keyword evidence="6" id="KW-0698">rRNA processing</keyword>
<keyword evidence="10" id="KW-0067">ATP-binding</keyword>
<evidence type="ECO:0000256" key="2">
    <source>
        <dbReference type="ARBA" id="ARBA00004604"/>
    </source>
</evidence>
<comment type="catalytic activity">
    <reaction evidence="13">
        <text>ATP + H2O = ADP + phosphate + H(+)</text>
        <dbReference type="Rhea" id="RHEA:13065"/>
        <dbReference type="ChEBI" id="CHEBI:15377"/>
        <dbReference type="ChEBI" id="CHEBI:15378"/>
        <dbReference type="ChEBI" id="CHEBI:30616"/>
        <dbReference type="ChEBI" id="CHEBI:43474"/>
        <dbReference type="ChEBI" id="CHEBI:456216"/>
        <dbReference type="EC" id="3.6.4.13"/>
    </reaction>
</comment>
<dbReference type="InterPro" id="IPR001650">
    <property type="entry name" value="Helicase_C-like"/>
</dbReference>
<feature type="domain" description="Helicase ATP-binding" evidence="16">
    <location>
        <begin position="124"/>
        <end position="296"/>
    </location>
</feature>
<evidence type="ECO:0000256" key="6">
    <source>
        <dbReference type="ARBA" id="ARBA00022552"/>
    </source>
</evidence>
<name>A0AAN6ZDF3_9PEZI</name>
<dbReference type="Proteomes" id="UP001304895">
    <property type="component" value="Unassembled WGS sequence"/>
</dbReference>
<dbReference type="SMART" id="SM00487">
    <property type="entry name" value="DEXDc"/>
    <property type="match status" value="1"/>
</dbReference>
<comment type="subcellular location">
    <subcellularLocation>
        <location evidence="2">Nucleus</location>
        <location evidence="2">Nucleolus</location>
    </subcellularLocation>
</comment>
<dbReference type="PANTHER" id="PTHR47959:SF8">
    <property type="entry name" value="RNA HELICASE"/>
    <property type="match status" value="1"/>
</dbReference>
<proteinExistence type="inferred from homology"/>
<dbReference type="InterPro" id="IPR033517">
    <property type="entry name" value="DDX54/DBP10_DEAD-box_helicase"/>
</dbReference>
<comment type="similarity">
    <text evidence="3">Belongs to the DEAD box helicase family. DDX54/DBP10 subfamily.</text>
</comment>
<feature type="compositionally biased region" description="Basic and acidic residues" evidence="15">
    <location>
        <begin position="880"/>
        <end position="919"/>
    </location>
</feature>
<evidence type="ECO:0000256" key="14">
    <source>
        <dbReference type="PROSITE-ProRule" id="PRU00552"/>
    </source>
</evidence>
<dbReference type="SUPFAM" id="SSF52540">
    <property type="entry name" value="P-loop containing nucleoside triphosphate hydrolases"/>
    <property type="match status" value="2"/>
</dbReference>
<dbReference type="CDD" id="cd18787">
    <property type="entry name" value="SF2_C_DEAD"/>
    <property type="match status" value="1"/>
</dbReference>
<dbReference type="GO" id="GO:0003724">
    <property type="term" value="F:RNA helicase activity"/>
    <property type="evidence" value="ECO:0007669"/>
    <property type="project" value="UniProtKB-EC"/>
</dbReference>
<dbReference type="CDD" id="cd17959">
    <property type="entry name" value="DEADc_DDX54"/>
    <property type="match status" value="1"/>
</dbReference>
<dbReference type="InterPro" id="IPR011545">
    <property type="entry name" value="DEAD/DEAH_box_helicase_dom"/>
</dbReference>
<dbReference type="GO" id="GO:0005829">
    <property type="term" value="C:cytosol"/>
    <property type="evidence" value="ECO:0007669"/>
    <property type="project" value="TreeGrafter"/>
</dbReference>
<dbReference type="PANTHER" id="PTHR47959">
    <property type="entry name" value="ATP-DEPENDENT RNA HELICASE RHLE-RELATED"/>
    <property type="match status" value="1"/>
</dbReference>
<dbReference type="PROSITE" id="PS51194">
    <property type="entry name" value="HELICASE_CTER"/>
    <property type="match status" value="1"/>
</dbReference>
<keyword evidence="12" id="KW-0539">Nucleus</keyword>
<evidence type="ECO:0000256" key="11">
    <source>
        <dbReference type="ARBA" id="ARBA00022884"/>
    </source>
</evidence>
<dbReference type="PROSITE" id="PS51195">
    <property type="entry name" value="Q_MOTIF"/>
    <property type="match status" value="1"/>
</dbReference>
<dbReference type="GO" id="GO:0005730">
    <property type="term" value="C:nucleolus"/>
    <property type="evidence" value="ECO:0007669"/>
    <property type="project" value="UniProtKB-SubCell"/>
</dbReference>
<protein>
    <recommendedName>
        <fullName evidence="4">RNA helicase</fullName>
        <ecNumber evidence="4">3.6.4.13</ecNumber>
    </recommendedName>
</protein>
<feature type="region of interest" description="Disordered" evidence="15">
    <location>
        <begin position="336"/>
        <end position="369"/>
    </location>
</feature>
<feature type="short sequence motif" description="Q motif" evidence="14">
    <location>
        <begin position="93"/>
        <end position="121"/>
    </location>
</feature>
<evidence type="ECO:0000256" key="7">
    <source>
        <dbReference type="ARBA" id="ARBA00022741"/>
    </source>
</evidence>
<gene>
    <name evidence="19" type="ORF">BT67DRAFT_442148</name>
</gene>
<dbReference type="FunFam" id="3.40.50.300:FF:000865">
    <property type="entry name" value="ATP-dependent RNA helicase DDX54"/>
    <property type="match status" value="1"/>
</dbReference>
<dbReference type="InterPro" id="IPR050079">
    <property type="entry name" value="DEAD_box_RNA_helicase"/>
</dbReference>
<dbReference type="PROSITE" id="PS00039">
    <property type="entry name" value="DEAD_ATP_HELICASE"/>
    <property type="match status" value="1"/>
</dbReference>
<dbReference type="EC" id="3.6.4.13" evidence="4"/>
<evidence type="ECO:0000256" key="1">
    <source>
        <dbReference type="ARBA" id="ARBA00003706"/>
    </source>
</evidence>
<evidence type="ECO:0000256" key="12">
    <source>
        <dbReference type="ARBA" id="ARBA00023242"/>
    </source>
</evidence>
<dbReference type="GO" id="GO:0003723">
    <property type="term" value="F:RNA binding"/>
    <property type="evidence" value="ECO:0007669"/>
    <property type="project" value="UniProtKB-KW"/>
</dbReference>
<feature type="region of interest" description="Disordered" evidence="15">
    <location>
        <begin position="654"/>
        <end position="709"/>
    </location>
</feature>
<dbReference type="Gene3D" id="3.40.50.300">
    <property type="entry name" value="P-loop containing nucleotide triphosphate hydrolases"/>
    <property type="match status" value="2"/>
</dbReference>
<dbReference type="InterPro" id="IPR012541">
    <property type="entry name" value="DBP10_C"/>
</dbReference>
<evidence type="ECO:0000256" key="5">
    <source>
        <dbReference type="ARBA" id="ARBA00022517"/>
    </source>
</evidence>
<dbReference type="InterPro" id="IPR000629">
    <property type="entry name" value="RNA-helicase_DEAD-box_CS"/>
</dbReference>
<keyword evidence="11" id="KW-0694">RNA-binding</keyword>
<sequence length="927" mass="102159">MPRRAPSPAFSEHEVDIAGSLFANEADSDVEIHGGKKPVDAAAADLDFNSLLNTRGDDDSGDDDGDADFIAMQQRRSNRKTTNLQGKTTKKGGGFQSMGLNANLLKAITRKGFSVPTPIQRKTIPLVLERRDVVGMARTGSGKTAAFVIPMIERLKGHSPRVGARALIMSPSRELALQTLKVVRELGKGTDLKTVLLVGGDSLEEQFGSMASNPDIIIATPGRFLHLKVEMHLNLWSIKYVVFDEADRLFEMGFAAQLTEILHALPPSRQTLLFSATLPSSLVEFARAGLQDPSLVRLDAETKVSPDLESAFFSVKGGEKEGALLHILHDVIKMPLGDPAGPQDDEEQMYRKRKRGTDGPSSRDKPTEHSTIIFTATKHHVEYLATLLRHAGFSVSYVYGSLDQTARLVQVENFRKGKSNIMVVTDVAARGIDIPVLANVINYDFPPQPKVFVHRVGRTARAGQRGWAYALVRESDLPYLLDLQLFLGRRLVLGQEEKKPSYAQDVVVGSLMRNDLENNQEWVKKVLSDIDDISALRGVTVKAEKLYMRTRNSASSSSAKRAREIINSKTWGQLHALFGASAGVAEEAREDLLSKISAFKPQETVFEIGPQGKSTKNKAAEVMRSFRARVGPRRVKKEEDTQMDDADDALAAKADAYDSDKSGEEEEGRGEDGEAAWEDDVESDSEMEVTVSSSNKSKKGQTSFQDPDIFMTYTPRTTNAAEERAYGVHTGGTTTHFVEAARGAAMDLTNDDSGKSFGDGARSKMRWDKRHSKYVVRANDEDGSRGAKMVRGESGVKIAASFQSGRFDKWRKANRVGRLPGVGEIEKTQLVRTFGGNSGGPGGPGGGTGVRYKHKQEKAPKDADKFRDDFHVRKKRVAEAREKRVGKYKDGEGSYKELKNATDIRKARQIAEQKREKNARPTKRPRR</sequence>
<keyword evidence="7" id="KW-0547">Nucleotide-binding</keyword>
<feature type="region of interest" description="Disordered" evidence="15">
    <location>
        <begin position="880"/>
        <end position="927"/>
    </location>
</feature>
<feature type="domain" description="Helicase C-terminal" evidence="17">
    <location>
        <begin position="345"/>
        <end position="507"/>
    </location>
</feature>
<organism evidence="19 20">
    <name type="scientific">Trichocladium antarcticum</name>
    <dbReference type="NCBI Taxonomy" id="1450529"/>
    <lineage>
        <taxon>Eukaryota</taxon>
        <taxon>Fungi</taxon>
        <taxon>Dikarya</taxon>
        <taxon>Ascomycota</taxon>
        <taxon>Pezizomycotina</taxon>
        <taxon>Sordariomycetes</taxon>
        <taxon>Sordariomycetidae</taxon>
        <taxon>Sordariales</taxon>
        <taxon>Chaetomiaceae</taxon>
        <taxon>Trichocladium</taxon>
    </lineage>
</organism>
<evidence type="ECO:0000313" key="20">
    <source>
        <dbReference type="Proteomes" id="UP001304895"/>
    </source>
</evidence>
<evidence type="ECO:0000256" key="13">
    <source>
        <dbReference type="ARBA" id="ARBA00047984"/>
    </source>
</evidence>
<dbReference type="InterPro" id="IPR014014">
    <property type="entry name" value="RNA_helicase_DEAD_Q_motif"/>
</dbReference>
<accession>A0AAN6ZDF3</accession>
<feature type="compositionally biased region" description="Acidic residues" evidence="15">
    <location>
        <begin position="663"/>
        <end position="687"/>
    </location>
</feature>
<keyword evidence="9" id="KW-0347">Helicase</keyword>
<reference evidence="19" key="1">
    <citation type="journal article" date="2023" name="Mol. Phylogenet. Evol.">
        <title>Genome-scale phylogeny and comparative genomics of the fungal order Sordariales.</title>
        <authorList>
            <person name="Hensen N."/>
            <person name="Bonometti L."/>
            <person name="Westerberg I."/>
            <person name="Brannstrom I.O."/>
            <person name="Guillou S."/>
            <person name="Cros-Aarteil S."/>
            <person name="Calhoun S."/>
            <person name="Haridas S."/>
            <person name="Kuo A."/>
            <person name="Mondo S."/>
            <person name="Pangilinan J."/>
            <person name="Riley R."/>
            <person name="LaButti K."/>
            <person name="Andreopoulos B."/>
            <person name="Lipzen A."/>
            <person name="Chen C."/>
            <person name="Yan M."/>
            <person name="Daum C."/>
            <person name="Ng V."/>
            <person name="Clum A."/>
            <person name="Steindorff A."/>
            <person name="Ohm R.A."/>
            <person name="Martin F."/>
            <person name="Silar P."/>
            <person name="Natvig D.O."/>
            <person name="Lalanne C."/>
            <person name="Gautier V."/>
            <person name="Ament-Velasquez S.L."/>
            <person name="Kruys A."/>
            <person name="Hutchinson M.I."/>
            <person name="Powell A.J."/>
            <person name="Barry K."/>
            <person name="Miller A.N."/>
            <person name="Grigoriev I.V."/>
            <person name="Debuchy R."/>
            <person name="Gladieux P."/>
            <person name="Hiltunen Thoren M."/>
            <person name="Johannesson H."/>
        </authorList>
    </citation>
    <scope>NUCLEOTIDE SEQUENCE</scope>
    <source>
        <strain evidence="19">CBS 123565</strain>
    </source>
</reference>
<reference evidence="19" key="2">
    <citation type="submission" date="2023-05" db="EMBL/GenBank/DDBJ databases">
        <authorList>
            <consortium name="Lawrence Berkeley National Laboratory"/>
            <person name="Steindorff A."/>
            <person name="Hensen N."/>
            <person name="Bonometti L."/>
            <person name="Westerberg I."/>
            <person name="Brannstrom I.O."/>
            <person name="Guillou S."/>
            <person name="Cros-Aarteil S."/>
            <person name="Calhoun S."/>
            <person name="Haridas S."/>
            <person name="Kuo A."/>
            <person name="Mondo S."/>
            <person name="Pangilinan J."/>
            <person name="Riley R."/>
            <person name="Labutti K."/>
            <person name="Andreopoulos B."/>
            <person name="Lipzen A."/>
            <person name="Chen C."/>
            <person name="Yanf M."/>
            <person name="Daum C."/>
            <person name="Ng V."/>
            <person name="Clum A."/>
            <person name="Ohm R."/>
            <person name="Martin F."/>
            <person name="Silar P."/>
            <person name="Natvig D."/>
            <person name="Lalanne C."/>
            <person name="Gautier V."/>
            <person name="Ament-Velasquez S.L."/>
            <person name="Kruys A."/>
            <person name="Hutchinson M.I."/>
            <person name="Powell A.J."/>
            <person name="Barry K."/>
            <person name="Miller A.N."/>
            <person name="Grigoriev I.V."/>
            <person name="Debuchy R."/>
            <person name="Gladieux P."/>
            <person name="Thoren M.H."/>
            <person name="Johannesson H."/>
        </authorList>
    </citation>
    <scope>NUCLEOTIDE SEQUENCE</scope>
    <source>
        <strain evidence="19">CBS 123565</strain>
    </source>
</reference>
<evidence type="ECO:0000259" key="17">
    <source>
        <dbReference type="PROSITE" id="PS51194"/>
    </source>
</evidence>
<dbReference type="GO" id="GO:0005524">
    <property type="term" value="F:ATP binding"/>
    <property type="evidence" value="ECO:0007669"/>
    <property type="project" value="UniProtKB-KW"/>
</dbReference>
<keyword evidence="5" id="KW-0690">Ribosome biogenesis</keyword>
<dbReference type="SMART" id="SM00490">
    <property type="entry name" value="HELICc"/>
    <property type="match status" value="1"/>
</dbReference>
<dbReference type="InterPro" id="IPR027417">
    <property type="entry name" value="P-loop_NTPase"/>
</dbReference>
<feature type="region of interest" description="Disordered" evidence="15">
    <location>
        <begin position="76"/>
        <end position="95"/>
    </location>
</feature>
<evidence type="ECO:0000256" key="10">
    <source>
        <dbReference type="ARBA" id="ARBA00022840"/>
    </source>
</evidence>
<evidence type="ECO:0000256" key="15">
    <source>
        <dbReference type="SAM" id="MobiDB-lite"/>
    </source>
</evidence>
<keyword evidence="8" id="KW-0378">Hydrolase</keyword>
<dbReference type="PROSITE" id="PS51192">
    <property type="entry name" value="HELICASE_ATP_BIND_1"/>
    <property type="match status" value="1"/>
</dbReference>
<evidence type="ECO:0000256" key="9">
    <source>
        <dbReference type="ARBA" id="ARBA00022806"/>
    </source>
</evidence>
<comment type="function">
    <text evidence="1">ATP-binding RNA helicase involved in the biogenesis of 60S ribosomal subunits and is required for the normal formation of 25S and 5.8S rRNAs.</text>
</comment>
<evidence type="ECO:0000256" key="8">
    <source>
        <dbReference type="ARBA" id="ARBA00022801"/>
    </source>
</evidence>
<dbReference type="InterPro" id="IPR014001">
    <property type="entry name" value="Helicase_ATP-bd"/>
</dbReference>
<dbReference type="Pfam" id="PF00271">
    <property type="entry name" value="Helicase_C"/>
    <property type="match status" value="1"/>
</dbReference>
<dbReference type="AlphaFoldDB" id="A0AAN6ZDF3"/>
<evidence type="ECO:0000256" key="4">
    <source>
        <dbReference type="ARBA" id="ARBA00012552"/>
    </source>
</evidence>
<evidence type="ECO:0000259" key="16">
    <source>
        <dbReference type="PROSITE" id="PS51192"/>
    </source>
</evidence>